<feature type="transmembrane region" description="Helical" evidence="1">
    <location>
        <begin position="13"/>
        <end position="31"/>
    </location>
</feature>
<accession>A0ABY9NRF8</accession>
<keyword evidence="3" id="KW-1185">Reference proteome</keyword>
<evidence type="ECO:0000313" key="2">
    <source>
        <dbReference type="EMBL" id="WMN20869.1"/>
    </source>
</evidence>
<dbReference type="RefSeq" id="WP_282879338.1">
    <property type="nucleotide sequence ID" value="NZ_CP133164.1"/>
</dbReference>
<keyword evidence="1" id="KW-0812">Transmembrane</keyword>
<keyword evidence="1" id="KW-1133">Transmembrane helix</keyword>
<sequence length="152" mass="16615">MGLQRKVWRLERLGWYLLVVLVLLTLGGLFSKGPLSSRQLHSADGRLQVHYQALLRSGSTDSLVVHMRGSAGQPLELELGGELLQGFSVESLLPQPLKASAVGQGLRLWLLADADGRASLHLRLRSEGAGRYSTRISLAAGPVLDFDQFIYP</sequence>
<evidence type="ECO:0000313" key="3">
    <source>
        <dbReference type="Proteomes" id="UP001237292"/>
    </source>
</evidence>
<keyword evidence="1" id="KW-0472">Membrane</keyword>
<reference evidence="2 3" key="1">
    <citation type="journal article" date="2023" name="Access Microbiol">
        <title>The genome of a steinernematid-associated Pseudomonas piscis bacterium encodes the biosynthesis of insect toxins.</title>
        <authorList>
            <person name="Awori R.M."/>
            <person name="Hendre P."/>
            <person name="Amugune N.O."/>
        </authorList>
    </citation>
    <scope>NUCLEOTIDE SEQUENCE [LARGE SCALE GENOMIC DNA]</scope>
    <source>
        <strain evidence="2 3">75</strain>
    </source>
</reference>
<organism evidence="2 3">
    <name type="scientific">Pseudomonas piscis</name>
    <dbReference type="NCBI Taxonomy" id="2614538"/>
    <lineage>
        <taxon>Bacteria</taxon>
        <taxon>Pseudomonadati</taxon>
        <taxon>Pseudomonadota</taxon>
        <taxon>Gammaproteobacteria</taxon>
        <taxon>Pseudomonadales</taxon>
        <taxon>Pseudomonadaceae</taxon>
        <taxon>Pseudomonas</taxon>
    </lineage>
</organism>
<evidence type="ECO:0000256" key="1">
    <source>
        <dbReference type="SAM" id="Phobius"/>
    </source>
</evidence>
<dbReference type="Proteomes" id="UP001237292">
    <property type="component" value="Chromosome"/>
</dbReference>
<dbReference type="EMBL" id="CP133164">
    <property type="protein sequence ID" value="WMN20869.1"/>
    <property type="molecule type" value="Genomic_DNA"/>
</dbReference>
<proteinExistence type="predicted"/>
<name>A0ABY9NRF8_9PSED</name>
<gene>
    <name evidence="2" type="ORF">QL104_15390</name>
</gene>
<protein>
    <submittedName>
        <fullName evidence="2">Uncharacterized protein</fullName>
    </submittedName>
</protein>